<proteinExistence type="predicted"/>
<name>A0A1E5VFZ9_9POAL</name>
<feature type="non-terminal residue" evidence="2">
    <location>
        <position position="1"/>
    </location>
</feature>
<feature type="non-terminal residue" evidence="2">
    <location>
        <position position="321"/>
    </location>
</feature>
<sequence length="321" mass="35969">GMGDAFGNANNDIVEQEETTGNISSPLILGTKPKKRLTSKAKCSPGIQTQKRPKLHEHTSLPPRQKNTAAAISDPKQKKLPFLLSSYKKGSGTAAPDQKNLAAISTDKDKKNQGVDQDISHEELVKILAMHRHATRMVEQDDFGKLVAHLNPRTEELSYTILGAIGEWGLDDKVFSVILDDAFVDDSVASNLKASLQKRNKVATNQSLLVARYATHLLDELIQVGLDELDRVMERFTKCSRYQMDSTPSLVYSPNCRYAPSMEAWTKAQKICHILEDFHKHKDFVHKFPSPAGLFDKVLQVWSQPMIFNIEYFIIPESNIP</sequence>
<dbReference type="AlphaFoldDB" id="A0A1E5VFZ9"/>
<dbReference type="PANTHER" id="PTHR34396">
    <property type="entry name" value="OS03G0264950 PROTEIN-RELATED"/>
    <property type="match status" value="1"/>
</dbReference>
<feature type="region of interest" description="Disordered" evidence="1">
    <location>
        <begin position="1"/>
        <end position="73"/>
    </location>
</feature>
<dbReference type="PANTHER" id="PTHR34396:SF32">
    <property type="entry name" value="OS09G0382120 PROTEIN"/>
    <property type="match status" value="1"/>
</dbReference>
<accession>A0A1E5VFZ9</accession>
<dbReference type="InterPro" id="IPR012337">
    <property type="entry name" value="RNaseH-like_sf"/>
</dbReference>
<evidence type="ECO:0000256" key="1">
    <source>
        <dbReference type="SAM" id="MobiDB-lite"/>
    </source>
</evidence>
<dbReference type="InterPro" id="IPR053031">
    <property type="entry name" value="Cuticle_assoc_protein"/>
</dbReference>
<evidence type="ECO:0000313" key="2">
    <source>
        <dbReference type="EMBL" id="OEL24042.1"/>
    </source>
</evidence>
<gene>
    <name evidence="2" type="ORF">BAE44_0014940</name>
</gene>
<protein>
    <submittedName>
        <fullName evidence="2">Uncharacterized protein</fullName>
    </submittedName>
</protein>
<dbReference type="GO" id="GO:0005634">
    <property type="term" value="C:nucleus"/>
    <property type="evidence" value="ECO:0007669"/>
    <property type="project" value="TreeGrafter"/>
</dbReference>
<dbReference type="GO" id="GO:0006357">
    <property type="term" value="P:regulation of transcription by RNA polymerase II"/>
    <property type="evidence" value="ECO:0007669"/>
    <property type="project" value="TreeGrafter"/>
</dbReference>
<organism evidence="2 3">
    <name type="scientific">Dichanthelium oligosanthes</name>
    <dbReference type="NCBI Taxonomy" id="888268"/>
    <lineage>
        <taxon>Eukaryota</taxon>
        <taxon>Viridiplantae</taxon>
        <taxon>Streptophyta</taxon>
        <taxon>Embryophyta</taxon>
        <taxon>Tracheophyta</taxon>
        <taxon>Spermatophyta</taxon>
        <taxon>Magnoliopsida</taxon>
        <taxon>Liliopsida</taxon>
        <taxon>Poales</taxon>
        <taxon>Poaceae</taxon>
        <taxon>PACMAD clade</taxon>
        <taxon>Panicoideae</taxon>
        <taxon>Panicodae</taxon>
        <taxon>Paniceae</taxon>
        <taxon>Dichantheliinae</taxon>
        <taxon>Dichanthelium</taxon>
    </lineage>
</organism>
<comment type="caution">
    <text evidence="2">The sequence shown here is derived from an EMBL/GenBank/DDBJ whole genome shotgun (WGS) entry which is preliminary data.</text>
</comment>
<dbReference type="GO" id="GO:1990837">
    <property type="term" value="F:sequence-specific double-stranded DNA binding"/>
    <property type="evidence" value="ECO:0007669"/>
    <property type="project" value="TreeGrafter"/>
</dbReference>
<dbReference type="EMBL" id="LWDX02040913">
    <property type="protein sequence ID" value="OEL24042.1"/>
    <property type="molecule type" value="Genomic_DNA"/>
</dbReference>
<reference evidence="2 3" key="1">
    <citation type="submission" date="2016-09" db="EMBL/GenBank/DDBJ databases">
        <title>The draft genome of Dichanthelium oligosanthes: A C3 panicoid grass species.</title>
        <authorList>
            <person name="Studer A.J."/>
            <person name="Schnable J.C."/>
            <person name="Brutnell T.P."/>
        </authorList>
    </citation>
    <scope>NUCLEOTIDE SEQUENCE [LARGE SCALE GENOMIC DNA]</scope>
    <source>
        <strain evidence="3">cv. Kellogg 1175</strain>
        <tissue evidence="2">Leaf</tissue>
    </source>
</reference>
<evidence type="ECO:0000313" key="3">
    <source>
        <dbReference type="Proteomes" id="UP000095767"/>
    </source>
</evidence>
<dbReference type="OrthoDB" id="1607513at2759"/>
<dbReference type="Proteomes" id="UP000095767">
    <property type="component" value="Unassembled WGS sequence"/>
</dbReference>
<feature type="compositionally biased region" description="Polar residues" evidence="1">
    <location>
        <begin position="8"/>
        <end position="25"/>
    </location>
</feature>
<keyword evidence="3" id="KW-1185">Reference proteome</keyword>
<dbReference type="SUPFAM" id="SSF53098">
    <property type="entry name" value="Ribonuclease H-like"/>
    <property type="match status" value="1"/>
</dbReference>